<dbReference type="AlphaFoldDB" id="A0A0A8UR02"/>
<evidence type="ECO:0000313" key="1">
    <source>
        <dbReference type="EMBL" id="CEK09956.1"/>
    </source>
</evidence>
<gene>
    <name evidence="1" type="ORF">LHA_0880</name>
</gene>
<proteinExistence type="predicted"/>
<dbReference type="Gene3D" id="1.10.3290.20">
    <property type="match status" value="1"/>
</dbReference>
<reference evidence="2" key="1">
    <citation type="submission" date="2014-09" db="EMBL/GenBank/DDBJ databases">
        <authorList>
            <person name="Gomez-Valero L."/>
        </authorList>
    </citation>
    <scope>NUCLEOTIDE SEQUENCE [LARGE SCALE GENOMIC DNA]</scope>
    <source>
        <strain evidence="2">ATCC35250</strain>
    </source>
</reference>
<dbReference type="EMBL" id="LN681225">
    <property type="protein sequence ID" value="CEK09956.1"/>
    <property type="molecule type" value="Genomic_DNA"/>
</dbReference>
<dbReference type="RefSeq" id="WP_052673581.1">
    <property type="nucleotide sequence ID" value="NZ_LN681225.1"/>
</dbReference>
<dbReference type="PATRIC" id="fig|449.7.peg.2967"/>
<protein>
    <submittedName>
        <fullName evidence="1">Uncharacterized protein</fullName>
    </submittedName>
</protein>
<accession>A0A0A8UR02</accession>
<keyword evidence="2" id="KW-1185">Reference proteome</keyword>
<dbReference type="Proteomes" id="UP000032803">
    <property type="component" value="Chromosome I"/>
</dbReference>
<dbReference type="KEGG" id="lha:LHA_0880"/>
<evidence type="ECO:0000313" key="2">
    <source>
        <dbReference type="Proteomes" id="UP000032803"/>
    </source>
</evidence>
<sequence>MHNPSASNPLLYTAIMNLDVEQCNGLLNDNKISDINEFSEVITSLLAAPKINENRHSFGKAVQILDNLSNQGLSLDVYKLPEEIFHRLLMEYPDTVFKVINDFQKKINPESFSVYSEFLQKNLDAMLYSYSVLGFPDKNGPAFKKCLDLILNFLNENQVDYTKAPEFAFLQSYKSSFWHLMATLVQNDSVISFQSLREFPIFAQSMDDWETLAISEDSPRIFSKIWLKNMENMSLDQIFSTINTLYSNQAYKCISVVMENLELNDEVIKRIQDLRTISSKDKINALKTGNFTKLKLKENGEILLALFKNNYQLAAIESFNLSEIKSYDTQKVKDTMKYQFLFLFSSTSFDKIDKLVTSIPKDHPHLQTIKEVYAEVKTKYCGAAPCFSRYVKPQHTDKLKQIYGKTAGSIYDDIQFGAKRMELVYKLNNLLSNSTQVTPSRPPFNTLLPSSGKSQLAAVALEKVSDLLLQTGREKEVGQLRDSNDYGTPVRAQYSFALPLIRNVFYSSNNVRVNKNDYSVSYGLFYDDLQVNNIEETKSIFSGTPEDFQAKPNLQWRHGMASLNDTWPNIENLFAEIWSMDLSPAGDYSSYQEKLTGFYKRLAELSWLIGNTQPLQRGTGSFAETVVALMHVHHGLNPPILKIDFPQLDVLNITFPLETYKNIFPYFFEPSTIPKHLRSLTNIPNMEKFSISQQMHLLLTQFQQQPITSRYELDEISINAVLKSHVTKNKPPTFAFLNKAKNLLAKTSNYYFSLFNKAESPEQKTLLVLAILQFSKNKHLQFDIAKQICLDNFIGCTHTMDREQVINNALDFIKTKALENPENMDEKRIEHWEHAAKEIAKNEMGEPDRIVLSKFDNSFIKNGTDNKQESPSIPNKNKVTISIMKIPLNEREENIFAVYAVLKNDDLLRHPNGTVPAIIKTIRDIVANIDPSKEDNISNAIIEIKRKIAENKDNNYNENADDILKAFAKPSCCDFRKIREALTANPKMDEIMKPIRESGQLKL</sequence>
<dbReference type="HOGENOM" id="CLU_299127_0_0_6"/>
<organism evidence="1 2">
    <name type="scientific">Legionella hackeliae</name>
    <dbReference type="NCBI Taxonomy" id="449"/>
    <lineage>
        <taxon>Bacteria</taxon>
        <taxon>Pseudomonadati</taxon>
        <taxon>Pseudomonadota</taxon>
        <taxon>Gammaproteobacteria</taxon>
        <taxon>Legionellales</taxon>
        <taxon>Legionellaceae</taxon>
        <taxon>Legionella</taxon>
    </lineage>
</organism>
<name>A0A0A8UR02_LEGHA</name>